<protein>
    <submittedName>
        <fullName evidence="1">Uncharacterized protein</fullName>
    </submittedName>
</protein>
<dbReference type="Proteomes" id="UP000279968">
    <property type="component" value="Unassembled WGS sequence"/>
</dbReference>
<keyword evidence="2" id="KW-1185">Reference proteome</keyword>
<reference evidence="1 2" key="1">
    <citation type="journal article" date="2015" name="Int. J. Syst. Evol. Microbiol.">
        <title>Micromonospora costi sp. nov., isolated from a leaf of Costus speciosus.</title>
        <authorList>
            <person name="Thawai C."/>
        </authorList>
    </citation>
    <scope>NUCLEOTIDE SEQUENCE [LARGE SCALE GENOMIC DNA]</scope>
    <source>
        <strain evidence="1 2">CS1-12</strain>
    </source>
</reference>
<name>A0A3B0AEI7_9ACTN</name>
<accession>A0A3B0AEI7</accession>
<comment type="caution">
    <text evidence="1">The sequence shown here is derived from an EMBL/GenBank/DDBJ whole genome shotgun (WGS) entry which is preliminary data.</text>
</comment>
<sequence>MTEAAKQVAKRAEERLDKIAETFRERFEGLTTAQFTDVVKKGRFAGSQIQGRAETGGGDQGAPR</sequence>
<dbReference type="EMBL" id="RBAN01000001">
    <property type="protein sequence ID" value="RKN58972.1"/>
    <property type="molecule type" value="Genomic_DNA"/>
</dbReference>
<dbReference type="RefSeq" id="WP_120779125.1">
    <property type="nucleotide sequence ID" value="NZ_JBHLUP010000009.1"/>
</dbReference>
<dbReference type="OrthoDB" id="3405758at2"/>
<organism evidence="1 2">
    <name type="scientific">Micromonospora costi</name>
    <dbReference type="NCBI Taxonomy" id="1530042"/>
    <lineage>
        <taxon>Bacteria</taxon>
        <taxon>Bacillati</taxon>
        <taxon>Actinomycetota</taxon>
        <taxon>Actinomycetes</taxon>
        <taxon>Micromonosporales</taxon>
        <taxon>Micromonosporaceae</taxon>
        <taxon>Micromonospora</taxon>
    </lineage>
</organism>
<dbReference type="AlphaFoldDB" id="A0A3B0AEI7"/>
<evidence type="ECO:0000313" key="2">
    <source>
        <dbReference type="Proteomes" id="UP000279968"/>
    </source>
</evidence>
<gene>
    <name evidence="1" type="ORF">D7193_10855</name>
</gene>
<evidence type="ECO:0000313" key="1">
    <source>
        <dbReference type="EMBL" id="RKN58972.1"/>
    </source>
</evidence>
<proteinExistence type="predicted"/>